<reference evidence="3" key="1">
    <citation type="journal article" date="2019" name="Int. J. Syst. Evol. Microbiol.">
        <title>The Global Catalogue of Microorganisms (GCM) 10K type strain sequencing project: providing services to taxonomists for standard genome sequencing and annotation.</title>
        <authorList>
            <consortium name="The Broad Institute Genomics Platform"/>
            <consortium name="The Broad Institute Genome Sequencing Center for Infectious Disease"/>
            <person name="Wu L."/>
            <person name="Ma J."/>
        </authorList>
    </citation>
    <scope>NUCLEOTIDE SEQUENCE [LARGE SCALE GENOMIC DNA]</scope>
    <source>
        <strain evidence="3">NBRC 102520</strain>
    </source>
</reference>
<name>A0ABQ6B0A2_9BRAD</name>
<dbReference type="Proteomes" id="UP001156905">
    <property type="component" value="Unassembled WGS sequence"/>
</dbReference>
<evidence type="ECO:0000313" key="3">
    <source>
        <dbReference type="Proteomes" id="UP001156905"/>
    </source>
</evidence>
<accession>A0ABQ6B0A2</accession>
<keyword evidence="1" id="KW-1133">Transmembrane helix</keyword>
<feature type="transmembrane region" description="Helical" evidence="1">
    <location>
        <begin position="33"/>
        <end position="52"/>
    </location>
</feature>
<evidence type="ECO:0008006" key="4">
    <source>
        <dbReference type="Google" id="ProtNLM"/>
    </source>
</evidence>
<dbReference type="RefSeq" id="WP_284268921.1">
    <property type="nucleotide sequence ID" value="NZ_BSOW01000016.1"/>
</dbReference>
<keyword evidence="3" id="KW-1185">Reference proteome</keyword>
<proteinExistence type="predicted"/>
<gene>
    <name evidence="2" type="ORF">GCM10007857_45660</name>
</gene>
<comment type="caution">
    <text evidence="2">The sequence shown here is derived from an EMBL/GenBank/DDBJ whole genome shotgun (WGS) entry which is preliminary data.</text>
</comment>
<protein>
    <recommendedName>
        <fullName evidence="4">Aquaporin</fullName>
    </recommendedName>
</protein>
<evidence type="ECO:0000256" key="1">
    <source>
        <dbReference type="SAM" id="Phobius"/>
    </source>
</evidence>
<dbReference type="EMBL" id="BSOW01000016">
    <property type="protein sequence ID" value="GLR87854.1"/>
    <property type="molecule type" value="Genomic_DNA"/>
</dbReference>
<keyword evidence="1" id="KW-0472">Membrane</keyword>
<keyword evidence="1" id="KW-0812">Transmembrane</keyword>
<organism evidence="2 3">
    <name type="scientific">Bradyrhizobium iriomotense</name>
    <dbReference type="NCBI Taxonomy" id="441950"/>
    <lineage>
        <taxon>Bacteria</taxon>
        <taxon>Pseudomonadati</taxon>
        <taxon>Pseudomonadota</taxon>
        <taxon>Alphaproteobacteria</taxon>
        <taxon>Hyphomicrobiales</taxon>
        <taxon>Nitrobacteraceae</taxon>
        <taxon>Bradyrhizobium</taxon>
    </lineage>
</organism>
<feature type="transmembrane region" description="Helical" evidence="1">
    <location>
        <begin position="6"/>
        <end position="26"/>
    </location>
</feature>
<evidence type="ECO:0000313" key="2">
    <source>
        <dbReference type="EMBL" id="GLR87854.1"/>
    </source>
</evidence>
<sequence>MLDTLLSAIFEMVLSAVGTAIVKLFGVENAAEVATAIIGLGFIAIGLTAALLGH</sequence>